<evidence type="ECO:0000313" key="3">
    <source>
        <dbReference type="Proteomes" id="UP000216363"/>
    </source>
</evidence>
<protein>
    <submittedName>
        <fullName evidence="2">Uncharacterized protein</fullName>
    </submittedName>
</protein>
<organism evidence="2 3">
    <name type="scientific">Brucella lupini</name>
    <dbReference type="NCBI Taxonomy" id="255457"/>
    <lineage>
        <taxon>Bacteria</taxon>
        <taxon>Pseudomonadati</taxon>
        <taxon>Pseudomonadota</taxon>
        <taxon>Alphaproteobacteria</taxon>
        <taxon>Hyphomicrobiales</taxon>
        <taxon>Brucellaceae</taxon>
        <taxon>Brucella/Ochrobactrum group</taxon>
        <taxon>Brucella</taxon>
    </lineage>
</organism>
<dbReference type="Proteomes" id="UP000216363">
    <property type="component" value="Unassembled WGS sequence"/>
</dbReference>
<feature type="compositionally biased region" description="Low complexity" evidence="1">
    <location>
        <begin position="21"/>
        <end position="32"/>
    </location>
</feature>
<sequence>MLFASQLTICSVGGWWWTSHSPTGSGPEGSSPNEPRHGSSCQPPTLSRYADDC</sequence>
<comment type="caution">
    <text evidence="2">The sequence shown here is derived from an EMBL/GenBank/DDBJ whole genome shotgun (WGS) entry which is preliminary data.</text>
</comment>
<accession>A0A256GS10</accession>
<gene>
    <name evidence="2" type="ORF">CES86_2342</name>
</gene>
<proteinExistence type="predicted"/>
<evidence type="ECO:0000313" key="2">
    <source>
        <dbReference type="EMBL" id="OYR29778.1"/>
    </source>
</evidence>
<reference evidence="2 3" key="1">
    <citation type="submission" date="2017-07" db="EMBL/GenBank/DDBJ databases">
        <title>Draft genome of Ochrobactrum lupini type strain LUP21.</title>
        <authorList>
            <person name="Krzyzanowska D.M."/>
            <person name="Jafra S."/>
        </authorList>
    </citation>
    <scope>NUCLEOTIDE SEQUENCE [LARGE SCALE GENOMIC DNA]</scope>
    <source>
        <strain evidence="2 3">LUP21</strain>
    </source>
</reference>
<dbReference type="EMBL" id="NNRN01000046">
    <property type="protein sequence ID" value="OYR29778.1"/>
    <property type="molecule type" value="Genomic_DNA"/>
</dbReference>
<feature type="region of interest" description="Disordered" evidence="1">
    <location>
        <begin position="21"/>
        <end position="53"/>
    </location>
</feature>
<evidence type="ECO:0000256" key="1">
    <source>
        <dbReference type="SAM" id="MobiDB-lite"/>
    </source>
</evidence>
<name>A0A256GS10_9HYPH</name>
<dbReference type="AlphaFoldDB" id="A0A256GS10"/>